<protein>
    <submittedName>
        <fullName evidence="8">Drug/metabolite transporter (DMT)-like permease</fullName>
    </submittedName>
</protein>
<feature type="transmembrane region" description="Helical" evidence="6">
    <location>
        <begin position="95"/>
        <end position="116"/>
    </location>
</feature>
<proteinExistence type="inferred from homology"/>
<name>A0A560GDF4_9PROT</name>
<dbReference type="InterPro" id="IPR050638">
    <property type="entry name" value="AA-Vitamin_Transporters"/>
</dbReference>
<dbReference type="InterPro" id="IPR000620">
    <property type="entry name" value="EamA_dom"/>
</dbReference>
<dbReference type="PANTHER" id="PTHR32322">
    <property type="entry name" value="INNER MEMBRANE TRANSPORTER"/>
    <property type="match status" value="1"/>
</dbReference>
<evidence type="ECO:0000313" key="8">
    <source>
        <dbReference type="EMBL" id="TWB31942.1"/>
    </source>
</evidence>
<evidence type="ECO:0000256" key="6">
    <source>
        <dbReference type="SAM" id="Phobius"/>
    </source>
</evidence>
<feature type="transmembrane region" description="Helical" evidence="6">
    <location>
        <begin position="71"/>
        <end position="89"/>
    </location>
</feature>
<feature type="transmembrane region" description="Helical" evidence="6">
    <location>
        <begin position="196"/>
        <end position="217"/>
    </location>
</feature>
<evidence type="ECO:0000313" key="9">
    <source>
        <dbReference type="Proteomes" id="UP000316545"/>
    </source>
</evidence>
<dbReference type="Proteomes" id="UP000316545">
    <property type="component" value="Unassembled WGS sequence"/>
</dbReference>
<keyword evidence="5 6" id="KW-0472">Membrane</keyword>
<feature type="transmembrane region" description="Helical" evidence="6">
    <location>
        <begin position="284"/>
        <end position="304"/>
    </location>
</feature>
<evidence type="ECO:0000256" key="1">
    <source>
        <dbReference type="ARBA" id="ARBA00004141"/>
    </source>
</evidence>
<keyword evidence="9" id="KW-1185">Reference proteome</keyword>
<evidence type="ECO:0000256" key="5">
    <source>
        <dbReference type="ARBA" id="ARBA00023136"/>
    </source>
</evidence>
<comment type="subcellular location">
    <subcellularLocation>
        <location evidence="1">Membrane</location>
        <topology evidence="1">Multi-pass membrane protein</topology>
    </subcellularLocation>
</comment>
<evidence type="ECO:0000256" key="3">
    <source>
        <dbReference type="ARBA" id="ARBA00022692"/>
    </source>
</evidence>
<keyword evidence="3 6" id="KW-0812">Transmembrane</keyword>
<reference evidence="8 9" key="1">
    <citation type="submission" date="2019-06" db="EMBL/GenBank/DDBJ databases">
        <title>Genomic Encyclopedia of Type Strains, Phase IV (KMG-V): Genome sequencing to study the core and pangenomes of soil and plant-associated prokaryotes.</title>
        <authorList>
            <person name="Whitman W."/>
        </authorList>
    </citation>
    <scope>NUCLEOTIDE SEQUENCE [LARGE SCALE GENOMIC DNA]</scope>
    <source>
        <strain evidence="8 9">BR 11865</strain>
    </source>
</reference>
<evidence type="ECO:0000256" key="4">
    <source>
        <dbReference type="ARBA" id="ARBA00022989"/>
    </source>
</evidence>
<organism evidence="8 9">
    <name type="scientific">Nitrospirillum amazonense</name>
    <dbReference type="NCBI Taxonomy" id="28077"/>
    <lineage>
        <taxon>Bacteria</taxon>
        <taxon>Pseudomonadati</taxon>
        <taxon>Pseudomonadota</taxon>
        <taxon>Alphaproteobacteria</taxon>
        <taxon>Rhodospirillales</taxon>
        <taxon>Azospirillaceae</taxon>
        <taxon>Nitrospirillum</taxon>
    </lineage>
</organism>
<accession>A0A560GDF4</accession>
<dbReference type="PANTHER" id="PTHR32322:SF2">
    <property type="entry name" value="EAMA DOMAIN-CONTAINING PROTEIN"/>
    <property type="match status" value="1"/>
</dbReference>
<gene>
    <name evidence="8" type="ORF">FBZ88_101314</name>
</gene>
<comment type="caution">
    <text evidence="8">The sequence shown here is derived from an EMBL/GenBank/DDBJ whole genome shotgun (WGS) entry which is preliminary data.</text>
</comment>
<dbReference type="EMBL" id="VITO01000001">
    <property type="protein sequence ID" value="TWB31942.1"/>
    <property type="molecule type" value="Genomic_DNA"/>
</dbReference>
<feature type="domain" description="EamA" evidence="7">
    <location>
        <begin position="10"/>
        <end position="142"/>
    </location>
</feature>
<feature type="transmembrane region" description="Helical" evidence="6">
    <location>
        <begin position="229"/>
        <end position="249"/>
    </location>
</feature>
<feature type="transmembrane region" description="Helical" evidence="6">
    <location>
        <begin position="256"/>
        <end position="278"/>
    </location>
</feature>
<dbReference type="InterPro" id="IPR037185">
    <property type="entry name" value="EmrE-like"/>
</dbReference>
<dbReference type="SUPFAM" id="SSF103481">
    <property type="entry name" value="Multidrug resistance efflux transporter EmrE"/>
    <property type="match status" value="2"/>
</dbReference>
<evidence type="ECO:0000256" key="2">
    <source>
        <dbReference type="ARBA" id="ARBA00007362"/>
    </source>
</evidence>
<feature type="transmembrane region" description="Helical" evidence="6">
    <location>
        <begin position="7"/>
        <end position="27"/>
    </location>
</feature>
<keyword evidence="4 6" id="KW-1133">Transmembrane helix</keyword>
<sequence length="329" mass="34783">MKTDRAVLAGIGCGVMAGAFWGVVFLGPRVLQDFSPLQLAASRYLLYGLVSGVLILPRWRVLKAQVGRGEWLALLRLSLLGNIVYYIFLASAVHLAGVAATSLVIGLLPMAVTLVGSREQGAVPLRMLILPLLLGMVGVSLIGVDLMGRPGVSDVSITERFLGLACASGALASWTLYAVLNSRWLARLPAVSAHDWSLLTGVATGALALLLAVPAFLWHTTPHAVGDWALFWGVSAGVAIGASVVGNALWNRASRLLPLTLVGQMILFETLFALLYGFLWDARWPTLLEGLAILALVASVGLCVGRHQRRPEDAAPEAVAPEAAAQKAT</sequence>
<dbReference type="GO" id="GO:0016020">
    <property type="term" value="C:membrane"/>
    <property type="evidence" value="ECO:0007669"/>
    <property type="project" value="UniProtKB-SubCell"/>
</dbReference>
<feature type="transmembrane region" description="Helical" evidence="6">
    <location>
        <begin position="128"/>
        <end position="148"/>
    </location>
</feature>
<dbReference type="RefSeq" id="WP_145615086.1">
    <property type="nucleotide sequence ID" value="NZ_VITO01000001.1"/>
</dbReference>
<evidence type="ECO:0000259" key="7">
    <source>
        <dbReference type="Pfam" id="PF00892"/>
    </source>
</evidence>
<comment type="similarity">
    <text evidence="2">Belongs to the EamA transporter family.</text>
</comment>
<feature type="transmembrane region" description="Helical" evidence="6">
    <location>
        <begin position="160"/>
        <end position="180"/>
    </location>
</feature>
<dbReference type="Pfam" id="PF00892">
    <property type="entry name" value="EamA"/>
    <property type="match status" value="1"/>
</dbReference>
<dbReference type="AlphaFoldDB" id="A0A560GDF4"/>
<feature type="transmembrane region" description="Helical" evidence="6">
    <location>
        <begin position="39"/>
        <end position="59"/>
    </location>
</feature>